<protein>
    <recommendedName>
        <fullName evidence="7">UPF0056 membrane protein</fullName>
    </recommendedName>
</protein>
<dbReference type="PANTHER" id="PTHR33508">
    <property type="entry name" value="UPF0056 MEMBRANE PROTEIN YHCE"/>
    <property type="match status" value="1"/>
</dbReference>
<organism evidence="8 9">
    <name type="scientific">Treponema maltophilum ATCC 51939</name>
    <dbReference type="NCBI Taxonomy" id="1125699"/>
    <lineage>
        <taxon>Bacteria</taxon>
        <taxon>Pseudomonadati</taxon>
        <taxon>Spirochaetota</taxon>
        <taxon>Spirochaetia</taxon>
        <taxon>Spirochaetales</taxon>
        <taxon>Treponemataceae</taxon>
        <taxon>Treponema</taxon>
    </lineage>
</organism>
<feature type="transmembrane region" description="Helical" evidence="7">
    <location>
        <begin position="144"/>
        <end position="162"/>
    </location>
</feature>
<keyword evidence="4 7" id="KW-0812">Transmembrane</keyword>
<feature type="transmembrane region" description="Helical" evidence="7">
    <location>
        <begin position="111"/>
        <end position="132"/>
    </location>
</feature>
<dbReference type="AlphaFoldDB" id="S3K186"/>
<dbReference type="HOGENOM" id="CLU_079909_0_0_12"/>
<evidence type="ECO:0000256" key="2">
    <source>
        <dbReference type="ARBA" id="ARBA00009784"/>
    </source>
</evidence>
<feature type="transmembrane region" description="Helical" evidence="7">
    <location>
        <begin position="72"/>
        <end position="90"/>
    </location>
</feature>
<dbReference type="Proteomes" id="UP000014541">
    <property type="component" value="Unassembled WGS sequence"/>
</dbReference>
<comment type="caution">
    <text evidence="8">The sequence shown here is derived from an EMBL/GenBank/DDBJ whole genome shotgun (WGS) entry which is preliminary data.</text>
</comment>
<reference evidence="8 9" key="1">
    <citation type="submission" date="2013-04" db="EMBL/GenBank/DDBJ databases">
        <title>The Genome Sequence of Treponema maltophilum ATCC 51939.</title>
        <authorList>
            <consortium name="The Broad Institute Genomics Platform"/>
            <person name="Earl A."/>
            <person name="Ward D."/>
            <person name="Feldgarden M."/>
            <person name="Gevers D."/>
            <person name="Leonetti C."/>
            <person name="Blanton J.M."/>
            <person name="Dewhirst F.E."/>
            <person name="Izard J."/>
            <person name="Walker B."/>
            <person name="Young S."/>
            <person name="Zeng Q."/>
            <person name="Gargeya S."/>
            <person name="Fitzgerald M."/>
            <person name="Haas B."/>
            <person name="Abouelleil A."/>
            <person name="Allen A.W."/>
            <person name="Alvarado L."/>
            <person name="Arachchi H.M."/>
            <person name="Berlin A.M."/>
            <person name="Chapman S.B."/>
            <person name="Gainer-Dewar J."/>
            <person name="Goldberg J."/>
            <person name="Griggs A."/>
            <person name="Gujja S."/>
            <person name="Hansen M."/>
            <person name="Howarth C."/>
            <person name="Imamovic A."/>
            <person name="Ireland A."/>
            <person name="Larimer J."/>
            <person name="McCowan C."/>
            <person name="Murphy C."/>
            <person name="Pearson M."/>
            <person name="Poon T.W."/>
            <person name="Priest M."/>
            <person name="Roberts A."/>
            <person name="Saif S."/>
            <person name="Shea T."/>
            <person name="Sisk P."/>
            <person name="Sykes S."/>
            <person name="Wortman J."/>
            <person name="Nusbaum C."/>
            <person name="Birren B."/>
        </authorList>
    </citation>
    <scope>NUCLEOTIDE SEQUENCE [LARGE SCALE GENOMIC DNA]</scope>
    <source>
        <strain evidence="8 9">ATCC 51939</strain>
    </source>
</reference>
<evidence type="ECO:0000256" key="6">
    <source>
        <dbReference type="ARBA" id="ARBA00023136"/>
    </source>
</evidence>
<keyword evidence="6 7" id="KW-0472">Membrane</keyword>
<evidence type="ECO:0000313" key="9">
    <source>
        <dbReference type="Proteomes" id="UP000014541"/>
    </source>
</evidence>
<evidence type="ECO:0000256" key="1">
    <source>
        <dbReference type="ARBA" id="ARBA00004651"/>
    </source>
</evidence>
<sequence length="208" mass="22929">MFNDYIKLFLTVLVILDPIGIIPPYLAASGHFPNNIRKMMMRRSIFVAAAVFVFFIIFGRLILNFFGISPGAFYISGGILFFFIAFEMIWNKPGSKHTPESSVDPQEAKMIAVFPLAIPLIAGPGLITTIILNMASSDNWLRPALMLSAAIVPGLIIDYIFLRCGSLLLRLIGTTGMYVVEKIMGLILAGLSVQLIYDGFIKLGIVHL</sequence>
<evidence type="ECO:0000313" key="8">
    <source>
        <dbReference type="EMBL" id="EPF32013.1"/>
    </source>
</evidence>
<dbReference type="EMBL" id="ATFF01000005">
    <property type="protein sequence ID" value="EPF32013.1"/>
    <property type="molecule type" value="Genomic_DNA"/>
</dbReference>
<accession>S3K186</accession>
<gene>
    <name evidence="8" type="ORF">HMPREF9194_00506</name>
</gene>
<feature type="transmembrane region" description="Helical" evidence="7">
    <location>
        <begin position="183"/>
        <end position="205"/>
    </location>
</feature>
<dbReference type="GO" id="GO:0005886">
    <property type="term" value="C:plasma membrane"/>
    <property type="evidence" value="ECO:0007669"/>
    <property type="project" value="UniProtKB-SubCell"/>
</dbReference>
<name>S3K186_TREMA</name>
<keyword evidence="3" id="KW-1003">Cell membrane</keyword>
<proteinExistence type="inferred from homology"/>
<dbReference type="RefSeq" id="WP_016524803.1">
    <property type="nucleotide sequence ID" value="NZ_KE332518.1"/>
</dbReference>
<dbReference type="InterPro" id="IPR002771">
    <property type="entry name" value="Multi_antbiot-R_MarC"/>
</dbReference>
<evidence type="ECO:0000256" key="7">
    <source>
        <dbReference type="RuleBase" id="RU362048"/>
    </source>
</evidence>
<dbReference type="eggNOG" id="COG2095">
    <property type="taxonomic scope" value="Bacteria"/>
</dbReference>
<dbReference type="STRING" id="1125699.HMPREF9194_00506"/>
<dbReference type="Pfam" id="PF01914">
    <property type="entry name" value="MarC"/>
    <property type="match status" value="1"/>
</dbReference>
<dbReference type="PANTHER" id="PTHR33508:SF1">
    <property type="entry name" value="UPF0056 MEMBRANE PROTEIN YHCE"/>
    <property type="match status" value="1"/>
</dbReference>
<comment type="subcellular location">
    <subcellularLocation>
        <location evidence="1 7">Cell membrane</location>
        <topology evidence="1 7">Multi-pass membrane protein</topology>
    </subcellularLocation>
</comment>
<keyword evidence="9" id="KW-1185">Reference proteome</keyword>
<dbReference type="NCBIfam" id="TIGR00427">
    <property type="entry name" value="NAAT family transporter"/>
    <property type="match status" value="1"/>
</dbReference>
<feature type="transmembrane region" description="Helical" evidence="7">
    <location>
        <begin position="46"/>
        <end position="66"/>
    </location>
</feature>
<dbReference type="OrthoDB" id="21094at2"/>
<dbReference type="PATRIC" id="fig|1125699.3.peg.511"/>
<evidence type="ECO:0000256" key="5">
    <source>
        <dbReference type="ARBA" id="ARBA00022989"/>
    </source>
</evidence>
<feature type="transmembrane region" description="Helical" evidence="7">
    <location>
        <begin position="6"/>
        <end position="26"/>
    </location>
</feature>
<keyword evidence="5 7" id="KW-1133">Transmembrane helix</keyword>
<comment type="similarity">
    <text evidence="2 7">Belongs to the UPF0056 (MarC) family.</text>
</comment>
<evidence type="ECO:0000256" key="3">
    <source>
        <dbReference type="ARBA" id="ARBA00022475"/>
    </source>
</evidence>
<evidence type="ECO:0000256" key="4">
    <source>
        <dbReference type="ARBA" id="ARBA00022692"/>
    </source>
</evidence>